<proteinExistence type="predicted"/>
<sequence length="284" mass="32589">MNESQMKTPRKLLPCSGLDLDDILNVTGLPFDETDEPYGHRLYLRKAKLKALSKTCHAIYLETIDTLYSANVFVFLQNPTLTAFRAAVSKQNFEKIRSLHIHWSLRVQRKPGPPLPYWHTEACRKTSAAVVSSMHHLQELSIFLQGPLHDFTPFEQLLSGVLSGKSSPHFFIVRPPLPYRATRPSDSSEVRIRALESSGGKDDTFKVCRPALEFGRKWKKFYDNDGHDCYEGWRVGALFLSDHRANDGFLVTNYIVCTPPPQNEEFYCRRWGFGRKRVRGRGED</sequence>
<evidence type="ECO:0000313" key="3">
    <source>
        <dbReference type="Proteomes" id="UP000799291"/>
    </source>
</evidence>
<organism evidence="2 3">
    <name type="scientific">Lentithecium fluviatile CBS 122367</name>
    <dbReference type="NCBI Taxonomy" id="1168545"/>
    <lineage>
        <taxon>Eukaryota</taxon>
        <taxon>Fungi</taxon>
        <taxon>Dikarya</taxon>
        <taxon>Ascomycota</taxon>
        <taxon>Pezizomycotina</taxon>
        <taxon>Dothideomycetes</taxon>
        <taxon>Pleosporomycetidae</taxon>
        <taxon>Pleosporales</taxon>
        <taxon>Massarineae</taxon>
        <taxon>Lentitheciaceae</taxon>
        <taxon>Lentithecium</taxon>
    </lineage>
</organism>
<dbReference type="PANTHER" id="PTHR38790">
    <property type="entry name" value="2EXR DOMAIN-CONTAINING PROTEIN-RELATED"/>
    <property type="match status" value="1"/>
</dbReference>
<keyword evidence="3" id="KW-1185">Reference proteome</keyword>
<dbReference type="EMBL" id="MU005570">
    <property type="protein sequence ID" value="KAF2690700.1"/>
    <property type="molecule type" value="Genomic_DNA"/>
</dbReference>
<feature type="domain" description="DUF7730" evidence="1">
    <location>
        <begin position="47"/>
        <end position="175"/>
    </location>
</feature>
<name>A0A6G1JKE7_9PLEO</name>
<evidence type="ECO:0000259" key="1">
    <source>
        <dbReference type="Pfam" id="PF24864"/>
    </source>
</evidence>
<dbReference type="Proteomes" id="UP000799291">
    <property type="component" value="Unassembled WGS sequence"/>
</dbReference>
<dbReference type="OrthoDB" id="4757095at2759"/>
<accession>A0A6G1JKE7</accession>
<protein>
    <recommendedName>
        <fullName evidence="1">DUF7730 domain-containing protein</fullName>
    </recommendedName>
</protein>
<evidence type="ECO:0000313" key="2">
    <source>
        <dbReference type="EMBL" id="KAF2690700.1"/>
    </source>
</evidence>
<dbReference type="InterPro" id="IPR056632">
    <property type="entry name" value="DUF7730"/>
</dbReference>
<dbReference type="AlphaFoldDB" id="A0A6G1JKE7"/>
<dbReference type="Pfam" id="PF24864">
    <property type="entry name" value="DUF7730"/>
    <property type="match status" value="1"/>
</dbReference>
<gene>
    <name evidence="2" type="ORF">K458DRAFT_426153</name>
</gene>
<reference evidence="2" key="1">
    <citation type="journal article" date="2020" name="Stud. Mycol.">
        <title>101 Dothideomycetes genomes: a test case for predicting lifestyles and emergence of pathogens.</title>
        <authorList>
            <person name="Haridas S."/>
            <person name="Albert R."/>
            <person name="Binder M."/>
            <person name="Bloem J."/>
            <person name="Labutti K."/>
            <person name="Salamov A."/>
            <person name="Andreopoulos B."/>
            <person name="Baker S."/>
            <person name="Barry K."/>
            <person name="Bills G."/>
            <person name="Bluhm B."/>
            <person name="Cannon C."/>
            <person name="Castanera R."/>
            <person name="Culley D."/>
            <person name="Daum C."/>
            <person name="Ezra D."/>
            <person name="Gonzalez J."/>
            <person name="Henrissat B."/>
            <person name="Kuo A."/>
            <person name="Liang C."/>
            <person name="Lipzen A."/>
            <person name="Lutzoni F."/>
            <person name="Magnuson J."/>
            <person name="Mondo S."/>
            <person name="Nolan M."/>
            <person name="Ohm R."/>
            <person name="Pangilinan J."/>
            <person name="Park H.-J."/>
            <person name="Ramirez L."/>
            <person name="Alfaro M."/>
            <person name="Sun H."/>
            <person name="Tritt A."/>
            <person name="Yoshinaga Y."/>
            <person name="Zwiers L.-H."/>
            <person name="Turgeon B."/>
            <person name="Goodwin S."/>
            <person name="Spatafora J."/>
            <person name="Crous P."/>
            <person name="Grigoriev I."/>
        </authorList>
    </citation>
    <scope>NUCLEOTIDE SEQUENCE</scope>
    <source>
        <strain evidence="2">CBS 122367</strain>
    </source>
</reference>